<keyword evidence="3" id="KW-1185">Reference proteome</keyword>
<evidence type="ECO:0000313" key="2">
    <source>
        <dbReference type="EMBL" id="NKY33071.1"/>
    </source>
</evidence>
<protein>
    <submittedName>
        <fullName evidence="2">L-histidine N(Alpha)-methyltransferase</fullName>
    </submittedName>
</protein>
<comment type="caution">
    <text evidence="2">The sequence shown here is derived from an EMBL/GenBank/DDBJ whole genome shotgun (WGS) entry which is preliminary data.</text>
</comment>
<dbReference type="EMBL" id="JAAXOO010000002">
    <property type="protein sequence ID" value="NKY33071.1"/>
    <property type="molecule type" value="Genomic_DNA"/>
</dbReference>
<organism evidence="2 3">
    <name type="scientific">Nocardia speluncae</name>
    <dbReference type="NCBI Taxonomy" id="419477"/>
    <lineage>
        <taxon>Bacteria</taxon>
        <taxon>Bacillati</taxon>
        <taxon>Actinomycetota</taxon>
        <taxon>Actinomycetes</taxon>
        <taxon>Mycobacteriales</taxon>
        <taxon>Nocardiaceae</taxon>
        <taxon>Nocardia</taxon>
    </lineage>
</organism>
<dbReference type="Pfam" id="PF10017">
    <property type="entry name" value="Methyltransf_33"/>
    <property type="match status" value="1"/>
</dbReference>
<evidence type="ECO:0000259" key="1">
    <source>
        <dbReference type="Pfam" id="PF10017"/>
    </source>
</evidence>
<dbReference type="Proteomes" id="UP000565715">
    <property type="component" value="Unassembled WGS sequence"/>
</dbReference>
<feature type="domain" description="Histidine-specific methyltransferase SAM-dependent" evidence="1">
    <location>
        <begin position="12"/>
        <end position="79"/>
    </location>
</feature>
<dbReference type="InterPro" id="IPR019257">
    <property type="entry name" value="MeTrfase_dom"/>
</dbReference>
<gene>
    <name evidence="2" type="ORF">HGA13_08315</name>
</gene>
<dbReference type="GO" id="GO:0032259">
    <property type="term" value="P:methylation"/>
    <property type="evidence" value="ECO:0007669"/>
    <property type="project" value="UniProtKB-KW"/>
</dbReference>
<keyword evidence="2" id="KW-0808">Transferase</keyword>
<proteinExistence type="predicted"/>
<dbReference type="GO" id="GO:0008168">
    <property type="term" value="F:methyltransferase activity"/>
    <property type="evidence" value="ECO:0007669"/>
    <property type="project" value="UniProtKB-KW"/>
</dbReference>
<evidence type="ECO:0000313" key="3">
    <source>
        <dbReference type="Proteomes" id="UP000565715"/>
    </source>
</evidence>
<reference evidence="2 3" key="1">
    <citation type="submission" date="2020-04" db="EMBL/GenBank/DDBJ databases">
        <title>MicrobeNet Type strains.</title>
        <authorList>
            <person name="Nicholson A.C."/>
        </authorList>
    </citation>
    <scope>NUCLEOTIDE SEQUENCE [LARGE SCALE GENOMIC DNA]</scope>
    <source>
        <strain evidence="2 3">DSM 45078</strain>
    </source>
</reference>
<sequence length="82" mass="8646">MPGIAPHPEPAILRAGRGHRVAIDGFGTTVEPAAGSVIHIETVATFGHEKVESAFTAAGLEIDRMWTDSRGDYALVLVRPPG</sequence>
<name>A0A846X9Y5_9NOCA</name>
<dbReference type="AlphaFoldDB" id="A0A846X9Y5"/>
<dbReference type="RefSeq" id="WP_084470975.1">
    <property type="nucleotide sequence ID" value="NZ_JAAXOO010000002.1"/>
</dbReference>
<keyword evidence="2" id="KW-0489">Methyltransferase</keyword>
<accession>A0A846X9Y5</accession>